<protein>
    <recommendedName>
        <fullName evidence="4">Mos1 transposase HTH domain-containing protein</fullName>
    </recommendedName>
</protein>
<dbReference type="OrthoDB" id="6469635at2759"/>
<name>A0A4Y2NDA8_ARAVE</name>
<gene>
    <name evidence="2" type="ORF">AVEN_232661_1</name>
</gene>
<evidence type="ECO:0000313" key="2">
    <source>
        <dbReference type="EMBL" id="GBN36714.1"/>
    </source>
</evidence>
<sequence>MLLPTSACDFQLSCRHVNMASRIDAPVKCEFRSVIHFLQAEGNNVEEIFRRMSLVKGGNFMSDGAVRGCCRRFKDGRTSVHDEEGQGRKSVATEDLV</sequence>
<accession>A0A4Y2NDA8</accession>
<comment type="caution">
    <text evidence="2">The sequence shown here is derived from an EMBL/GenBank/DDBJ whole genome shotgun (WGS) entry which is preliminary data.</text>
</comment>
<evidence type="ECO:0000313" key="3">
    <source>
        <dbReference type="Proteomes" id="UP000499080"/>
    </source>
</evidence>
<evidence type="ECO:0008006" key="4">
    <source>
        <dbReference type="Google" id="ProtNLM"/>
    </source>
</evidence>
<dbReference type="EMBL" id="BGPR01008890">
    <property type="protein sequence ID" value="GBN36714.1"/>
    <property type="molecule type" value="Genomic_DNA"/>
</dbReference>
<organism evidence="2 3">
    <name type="scientific">Araneus ventricosus</name>
    <name type="common">Orbweaver spider</name>
    <name type="synonym">Epeira ventricosa</name>
    <dbReference type="NCBI Taxonomy" id="182803"/>
    <lineage>
        <taxon>Eukaryota</taxon>
        <taxon>Metazoa</taxon>
        <taxon>Ecdysozoa</taxon>
        <taxon>Arthropoda</taxon>
        <taxon>Chelicerata</taxon>
        <taxon>Arachnida</taxon>
        <taxon>Araneae</taxon>
        <taxon>Araneomorphae</taxon>
        <taxon>Entelegynae</taxon>
        <taxon>Araneoidea</taxon>
        <taxon>Araneidae</taxon>
        <taxon>Araneus</taxon>
    </lineage>
</organism>
<dbReference type="Proteomes" id="UP000499080">
    <property type="component" value="Unassembled WGS sequence"/>
</dbReference>
<feature type="compositionally biased region" description="Basic and acidic residues" evidence="1">
    <location>
        <begin position="77"/>
        <end position="87"/>
    </location>
</feature>
<dbReference type="AlphaFoldDB" id="A0A4Y2NDA8"/>
<reference evidence="2 3" key="1">
    <citation type="journal article" date="2019" name="Sci. Rep.">
        <title>Orb-weaving spider Araneus ventricosus genome elucidates the spidroin gene catalogue.</title>
        <authorList>
            <person name="Kono N."/>
            <person name="Nakamura H."/>
            <person name="Ohtoshi R."/>
            <person name="Moran D.A.P."/>
            <person name="Shinohara A."/>
            <person name="Yoshida Y."/>
            <person name="Fujiwara M."/>
            <person name="Mori M."/>
            <person name="Tomita M."/>
            <person name="Arakawa K."/>
        </authorList>
    </citation>
    <scope>NUCLEOTIDE SEQUENCE [LARGE SCALE GENOMIC DNA]</scope>
</reference>
<proteinExistence type="predicted"/>
<evidence type="ECO:0000256" key="1">
    <source>
        <dbReference type="SAM" id="MobiDB-lite"/>
    </source>
</evidence>
<feature type="region of interest" description="Disordered" evidence="1">
    <location>
        <begin position="77"/>
        <end position="97"/>
    </location>
</feature>
<keyword evidence="3" id="KW-1185">Reference proteome</keyword>